<feature type="chain" id="PRO_5007131720" evidence="2">
    <location>
        <begin position="27"/>
        <end position="240"/>
    </location>
</feature>
<dbReference type="PROSITE" id="PS51257">
    <property type="entry name" value="PROKAR_LIPOPROTEIN"/>
    <property type="match status" value="1"/>
</dbReference>
<name>A0A108U9D7_9GAMM</name>
<dbReference type="RefSeq" id="WP_060410518.1">
    <property type="nucleotide sequence ID" value="NZ_JAJA02000001.1"/>
</dbReference>
<evidence type="ECO:0000313" key="3">
    <source>
        <dbReference type="EMBL" id="KWS04946.1"/>
    </source>
</evidence>
<evidence type="ECO:0000313" key="4">
    <source>
        <dbReference type="Proteomes" id="UP000023435"/>
    </source>
</evidence>
<dbReference type="OrthoDB" id="6058738at2"/>
<dbReference type="Proteomes" id="UP000023435">
    <property type="component" value="Unassembled WGS sequence"/>
</dbReference>
<comment type="caution">
    <text evidence="3">The sequence shown here is derived from an EMBL/GenBank/DDBJ whole genome shotgun (WGS) entry which is preliminary data.</text>
</comment>
<evidence type="ECO:0000256" key="2">
    <source>
        <dbReference type="SAM" id="SignalP"/>
    </source>
</evidence>
<feature type="signal peptide" evidence="2">
    <location>
        <begin position="1"/>
        <end position="26"/>
    </location>
</feature>
<protein>
    <submittedName>
        <fullName evidence="3">Uncharacterized protein</fullName>
    </submittedName>
</protein>
<sequence length="240" mass="25693">MVNTRIPAWLAVAMLLPATGLFSACAAKQPHELSPPSEPVKVSAAMSETTSSSLPAAGGSTLTSQEAGYRLLKLIDSLKTPADFSLDRFKAVMRLPEQSGEREPGYEGFSEAIAGSDWSQTIAYSDDASAADAKRIEYRLDYDGAQADHDQLDLGPVCAMDYAAYRRALLDMGFEAGPATPSKVEYATRGTLAHVFRRGGVNVDIVTQRESAASEAKRAHACVRSIEVRPSAYDAAKEEG</sequence>
<dbReference type="AlphaFoldDB" id="A0A108U9D7"/>
<dbReference type="EMBL" id="JAJA02000001">
    <property type="protein sequence ID" value="KWS04946.1"/>
    <property type="molecule type" value="Genomic_DNA"/>
</dbReference>
<keyword evidence="2" id="KW-0732">Signal</keyword>
<accession>A0A108U9D7</accession>
<gene>
    <name evidence="3" type="ORF">AZ78_2496</name>
</gene>
<proteinExistence type="predicted"/>
<evidence type="ECO:0000256" key="1">
    <source>
        <dbReference type="SAM" id="MobiDB-lite"/>
    </source>
</evidence>
<keyword evidence="4" id="KW-1185">Reference proteome</keyword>
<reference evidence="3 4" key="1">
    <citation type="journal article" date="2014" name="Genome Announc.">
        <title>Draft Genome Sequence of Lysobacter capsici AZ78, a Bacterium Antagonistic to Plant-Pathogenic Oomycetes.</title>
        <authorList>
            <person name="Puopolo G."/>
            <person name="Sonego P."/>
            <person name="Engelen K."/>
            <person name="Pertot I."/>
        </authorList>
    </citation>
    <scope>NUCLEOTIDE SEQUENCE [LARGE SCALE GENOMIC DNA]</scope>
    <source>
        <strain evidence="3 4">AZ78</strain>
    </source>
</reference>
<feature type="region of interest" description="Disordered" evidence="1">
    <location>
        <begin position="30"/>
        <end position="60"/>
    </location>
</feature>
<feature type="compositionally biased region" description="Polar residues" evidence="1">
    <location>
        <begin position="46"/>
        <end position="60"/>
    </location>
</feature>
<organism evidence="3 4">
    <name type="scientific">Lysobacter capsici AZ78</name>
    <dbReference type="NCBI Taxonomy" id="1444315"/>
    <lineage>
        <taxon>Bacteria</taxon>
        <taxon>Pseudomonadati</taxon>
        <taxon>Pseudomonadota</taxon>
        <taxon>Gammaproteobacteria</taxon>
        <taxon>Lysobacterales</taxon>
        <taxon>Lysobacteraceae</taxon>
        <taxon>Lysobacter</taxon>
    </lineage>
</organism>